<proteinExistence type="predicted"/>
<protein>
    <submittedName>
        <fullName evidence="1">Uncharacterized protein</fullName>
    </submittedName>
</protein>
<dbReference type="AlphaFoldDB" id="A0A813IDV8"/>
<evidence type="ECO:0000313" key="2">
    <source>
        <dbReference type="Proteomes" id="UP000626109"/>
    </source>
</evidence>
<feature type="non-terminal residue" evidence="1">
    <location>
        <position position="104"/>
    </location>
</feature>
<comment type="caution">
    <text evidence="1">The sequence shown here is derived from an EMBL/GenBank/DDBJ whole genome shotgun (WGS) entry which is preliminary data.</text>
</comment>
<evidence type="ECO:0000313" key="1">
    <source>
        <dbReference type="EMBL" id="CAE8648888.1"/>
    </source>
</evidence>
<dbReference type="EMBL" id="CAJNNW010007073">
    <property type="protein sequence ID" value="CAE8648888.1"/>
    <property type="molecule type" value="Genomic_DNA"/>
</dbReference>
<organism evidence="1 2">
    <name type="scientific">Polarella glacialis</name>
    <name type="common">Dinoflagellate</name>
    <dbReference type="NCBI Taxonomy" id="89957"/>
    <lineage>
        <taxon>Eukaryota</taxon>
        <taxon>Sar</taxon>
        <taxon>Alveolata</taxon>
        <taxon>Dinophyceae</taxon>
        <taxon>Suessiales</taxon>
        <taxon>Suessiaceae</taxon>
        <taxon>Polarella</taxon>
    </lineage>
</organism>
<gene>
    <name evidence="1" type="ORF">PGLA2088_LOCUS6962</name>
</gene>
<feature type="non-terminal residue" evidence="1">
    <location>
        <position position="1"/>
    </location>
</feature>
<accession>A0A813IDV8</accession>
<sequence length="104" mass="11629">GVKKEHFQRLKVQIGAARERQIDIERKTSREKREAEIEALKVKLTAKVDAVGKSLDEVEESAKKVEEASQPLSETLIVGRQAKVNTMKSGEMVALADEVDEKIK</sequence>
<reference evidence="1" key="1">
    <citation type="submission" date="2021-02" db="EMBL/GenBank/DDBJ databases">
        <authorList>
            <person name="Dougan E. K."/>
            <person name="Rhodes N."/>
            <person name="Thang M."/>
            <person name="Chan C."/>
        </authorList>
    </citation>
    <scope>NUCLEOTIDE SEQUENCE</scope>
</reference>
<dbReference type="Proteomes" id="UP000626109">
    <property type="component" value="Unassembled WGS sequence"/>
</dbReference>
<name>A0A813IDV8_POLGL</name>